<reference evidence="1 2" key="1">
    <citation type="submission" date="2014-09" db="EMBL/GenBank/DDBJ databases">
        <authorList>
            <person name="Ellenberger Sabrina"/>
        </authorList>
    </citation>
    <scope>NUCLEOTIDE SEQUENCE [LARGE SCALE GENOMIC DNA]</scope>
    <source>
        <strain evidence="1 2">CBS 412.66</strain>
    </source>
</reference>
<feature type="non-terminal residue" evidence="1">
    <location>
        <position position="42"/>
    </location>
</feature>
<gene>
    <name evidence="1" type="primary">PARPA_03423.1 scaffold 7739</name>
</gene>
<sequence>MSVEQQLTAMQEQMAALQAQLAQMINTSPMQSEDNTAATTLH</sequence>
<evidence type="ECO:0000313" key="1">
    <source>
        <dbReference type="EMBL" id="CEP09846.1"/>
    </source>
</evidence>
<evidence type="ECO:0000313" key="2">
    <source>
        <dbReference type="Proteomes" id="UP000054107"/>
    </source>
</evidence>
<protein>
    <submittedName>
        <fullName evidence="1">Uncharacterized protein</fullName>
    </submittedName>
</protein>
<dbReference type="EMBL" id="LN722458">
    <property type="protein sequence ID" value="CEP09846.1"/>
    <property type="molecule type" value="Genomic_DNA"/>
</dbReference>
<dbReference type="OrthoDB" id="2286148at2759"/>
<name>A0A0B7MUV5_9FUNG</name>
<proteinExistence type="predicted"/>
<dbReference type="Proteomes" id="UP000054107">
    <property type="component" value="Unassembled WGS sequence"/>
</dbReference>
<keyword evidence="2" id="KW-1185">Reference proteome</keyword>
<accession>A0A0B7MUV5</accession>
<organism evidence="1 2">
    <name type="scientific">Parasitella parasitica</name>
    <dbReference type="NCBI Taxonomy" id="35722"/>
    <lineage>
        <taxon>Eukaryota</taxon>
        <taxon>Fungi</taxon>
        <taxon>Fungi incertae sedis</taxon>
        <taxon>Mucoromycota</taxon>
        <taxon>Mucoromycotina</taxon>
        <taxon>Mucoromycetes</taxon>
        <taxon>Mucorales</taxon>
        <taxon>Mucorineae</taxon>
        <taxon>Mucoraceae</taxon>
        <taxon>Parasitella</taxon>
    </lineage>
</organism>
<dbReference type="AlphaFoldDB" id="A0A0B7MUV5"/>